<feature type="binding site" evidence="3">
    <location>
        <begin position="14"/>
        <end position="19"/>
    </location>
    <ligand>
        <name>ATP</name>
        <dbReference type="ChEBI" id="CHEBI:30616"/>
    </ligand>
</feature>
<evidence type="ECO:0000256" key="4">
    <source>
        <dbReference type="NCBIfam" id="TIGR00152"/>
    </source>
</evidence>
<dbReference type="PROSITE" id="PS51219">
    <property type="entry name" value="DPCK"/>
    <property type="match status" value="1"/>
</dbReference>
<protein>
    <recommendedName>
        <fullName evidence="3 4">Dephospho-CoA kinase</fullName>
        <ecNumber evidence="3 4">2.7.1.24</ecNumber>
    </recommendedName>
    <alternativeName>
        <fullName evidence="3">Dephosphocoenzyme A kinase</fullName>
    </alternativeName>
</protein>
<sequence length="199" mass="22481">MSNSQIIGITGGIGTGKSYVGNIIRSLGFLVLDSDKIAHDVLNENKVIEIIENNFGAEVLTENGLINRKALGNIVFKNSLKLSLLNHLLDPYLRSAIINQLKVASKPVFIEIQLLYEQHYEEYLDQVIVIYADNQTAANRIQERDHVNLDFAKKKISSQMPISEKIKKADYVIDTTKNNVKEQVIDFLNKIDLLKVNKE</sequence>
<name>A0AAU9DN97_9LACO</name>
<dbReference type="CDD" id="cd02022">
    <property type="entry name" value="DPCK"/>
    <property type="match status" value="1"/>
</dbReference>
<dbReference type="AlphaFoldDB" id="A0AAU9DN97"/>
<dbReference type="Gene3D" id="3.40.50.300">
    <property type="entry name" value="P-loop containing nucleotide triphosphate hydrolases"/>
    <property type="match status" value="1"/>
</dbReference>
<evidence type="ECO:0000256" key="1">
    <source>
        <dbReference type="ARBA" id="ARBA00022741"/>
    </source>
</evidence>
<dbReference type="PANTHER" id="PTHR10695">
    <property type="entry name" value="DEPHOSPHO-COA KINASE-RELATED"/>
    <property type="match status" value="1"/>
</dbReference>
<dbReference type="RefSeq" id="WP_317698515.1">
    <property type="nucleotide sequence ID" value="NZ_AP026801.1"/>
</dbReference>
<keyword evidence="6" id="KW-1185">Reference proteome</keyword>
<keyword evidence="1 3" id="KW-0547">Nucleotide-binding</keyword>
<evidence type="ECO:0000313" key="5">
    <source>
        <dbReference type="EMBL" id="BDR56393.1"/>
    </source>
</evidence>
<organism evidence="5 6">
    <name type="scientific">Xylocopilactobacillus apis</name>
    <dbReference type="NCBI Taxonomy" id="2932183"/>
    <lineage>
        <taxon>Bacteria</taxon>
        <taxon>Bacillati</taxon>
        <taxon>Bacillota</taxon>
        <taxon>Bacilli</taxon>
        <taxon>Lactobacillales</taxon>
        <taxon>Lactobacillaceae</taxon>
        <taxon>Xylocopilactobacillus</taxon>
    </lineage>
</organism>
<dbReference type="InterPro" id="IPR001977">
    <property type="entry name" value="Depp_CoAkinase"/>
</dbReference>
<comment type="similarity">
    <text evidence="3">Belongs to the CoaE family.</text>
</comment>
<gene>
    <name evidence="3 5" type="primary">coaE</name>
    <name evidence="5" type="ORF">KIMC2_09550</name>
</gene>
<dbReference type="NCBIfam" id="TIGR00152">
    <property type="entry name" value="dephospho-CoA kinase"/>
    <property type="match status" value="1"/>
</dbReference>
<keyword evidence="3" id="KW-0173">Coenzyme A biosynthesis</keyword>
<dbReference type="Proteomes" id="UP001321804">
    <property type="component" value="Chromosome"/>
</dbReference>
<comment type="subcellular location">
    <subcellularLocation>
        <location evidence="3">Cytoplasm</location>
    </subcellularLocation>
</comment>
<dbReference type="EMBL" id="AP026801">
    <property type="protein sequence ID" value="BDR56393.1"/>
    <property type="molecule type" value="Genomic_DNA"/>
</dbReference>
<dbReference type="Pfam" id="PF01121">
    <property type="entry name" value="CoaE"/>
    <property type="match status" value="1"/>
</dbReference>
<dbReference type="InterPro" id="IPR027417">
    <property type="entry name" value="P-loop_NTPase"/>
</dbReference>
<evidence type="ECO:0000313" key="6">
    <source>
        <dbReference type="Proteomes" id="UP001321804"/>
    </source>
</evidence>
<dbReference type="GO" id="GO:0015937">
    <property type="term" value="P:coenzyme A biosynthetic process"/>
    <property type="evidence" value="ECO:0007669"/>
    <property type="project" value="UniProtKB-UniRule"/>
</dbReference>
<evidence type="ECO:0000256" key="3">
    <source>
        <dbReference type="HAMAP-Rule" id="MF_00376"/>
    </source>
</evidence>
<evidence type="ECO:0000256" key="2">
    <source>
        <dbReference type="ARBA" id="ARBA00022840"/>
    </source>
</evidence>
<comment type="pathway">
    <text evidence="3">Cofactor biosynthesis; coenzyme A biosynthesis; CoA from (R)-pantothenate: step 5/5.</text>
</comment>
<keyword evidence="3" id="KW-0963">Cytoplasm</keyword>
<dbReference type="SUPFAM" id="SSF52540">
    <property type="entry name" value="P-loop containing nucleoside triphosphate hydrolases"/>
    <property type="match status" value="1"/>
</dbReference>
<dbReference type="EC" id="2.7.1.24" evidence="3 4"/>
<dbReference type="GO" id="GO:0005524">
    <property type="term" value="F:ATP binding"/>
    <property type="evidence" value="ECO:0007669"/>
    <property type="project" value="UniProtKB-UniRule"/>
</dbReference>
<accession>A0AAU9DN97</accession>
<dbReference type="KEGG" id="xak:KIMC2_09550"/>
<keyword evidence="3 5" id="KW-0418">Kinase</keyword>
<proteinExistence type="inferred from homology"/>
<dbReference type="GO" id="GO:0005737">
    <property type="term" value="C:cytoplasm"/>
    <property type="evidence" value="ECO:0007669"/>
    <property type="project" value="UniProtKB-SubCell"/>
</dbReference>
<comment type="catalytic activity">
    <reaction evidence="3">
        <text>3'-dephospho-CoA + ATP = ADP + CoA + H(+)</text>
        <dbReference type="Rhea" id="RHEA:18245"/>
        <dbReference type="ChEBI" id="CHEBI:15378"/>
        <dbReference type="ChEBI" id="CHEBI:30616"/>
        <dbReference type="ChEBI" id="CHEBI:57287"/>
        <dbReference type="ChEBI" id="CHEBI:57328"/>
        <dbReference type="ChEBI" id="CHEBI:456216"/>
        <dbReference type="EC" id="2.7.1.24"/>
    </reaction>
</comment>
<dbReference type="HAMAP" id="MF_00376">
    <property type="entry name" value="Dephospho_CoA_kinase"/>
    <property type="match status" value="1"/>
</dbReference>
<comment type="function">
    <text evidence="3">Catalyzes the phosphorylation of the 3'-hydroxyl group of dephosphocoenzyme A to form coenzyme A.</text>
</comment>
<dbReference type="PANTHER" id="PTHR10695:SF46">
    <property type="entry name" value="BIFUNCTIONAL COENZYME A SYNTHASE-RELATED"/>
    <property type="match status" value="1"/>
</dbReference>
<reference evidence="5 6" key="1">
    <citation type="journal article" date="2023" name="Microbiol. Spectr.">
        <title>Symbiosis of Carpenter Bees with Uncharacterized Lactic Acid Bacteria Showing NAD Auxotrophy.</title>
        <authorList>
            <person name="Kawasaki S."/>
            <person name="Ozawa K."/>
            <person name="Mori T."/>
            <person name="Yamamoto A."/>
            <person name="Ito M."/>
            <person name="Ohkuma M."/>
            <person name="Sakamoto M."/>
            <person name="Matsutani M."/>
        </authorList>
    </citation>
    <scope>NUCLEOTIDE SEQUENCE [LARGE SCALE GENOMIC DNA]</scope>
    <source>
        <strain evidence="5 6">KimC2</strain>
    </source>
</reference>
<keyword evidence="3" id="KW-0808">Transferase</keyword>
<keyword evidence="2 3" id="KW-0067">ATP-binding</keyword>
<dbReference type="GO" id="GO:0004140">
    <property type="term" value="F:dephospho-CoA kinase activity"/>
    <property type="evidence" value="ECO:0007669"/>
    <property type="project" value="UniProtKB-UniRule"/>
</dbReference>